<dbReference type="HOGENOM" id="CLU_3057860_0_0_11"/>
<feature type="region of interest" description="Disordered" evidence="1">
    <location>
        <begin position="29"/>
        <end position="53"/>
    </location>
</feature>
<proteinExistence type="predicted"/>
<evidence type="ECO:0000256" key="1">
    <source>
        <dbReference type="SAM" id="MobiDB-lite"/>
    </source>
</evidence>
<gene>
    <name evidence="2" type="ordered locus">AS9A_1480</name>
</gene>
<reference evidence="2 3" key="1">
    <citation type="journal article" date="2011" name="J. Bacteriol.">
        <title>Complete genome sequence of Amycolicicoccus subflavus DQS3-9A1T, an actinomycete isolated from crude oil-polluted soil.</title>
        <authorList>
            <person name="Cai M."/>
            <person name="Chen W.M."/>
            <person name="Nie Y."/>
            <person name="Chi C.Q."/>
            <person name="Wang Y.N."/>
            <person name="Tang Y.Q."/>
            <person name="Li G.Y."/>
            <person name="Wu X.L."/>
        </authorList>
    </citation>
    <scope>NUCLEOTIDE SEQUENCE [LARGE SCALE GENOMIC DNA]</scope>
    <source>
        <strain evidence="3">DSM 45089 / DQS3-9A1</strain>
    </source>
</reference>
<name>F6EHY3_HOYSD</name>
<protein>
    <submittedName>
        <fullName evidence="2">Uncharacterized protein</fullName>
    </submittedName>
</protein>
<dbReference type="EMBL" id="CP002786">
    <property type="protein sequence ID" value="AEF39932.1"/>
    <property type="molecule type" value="Genomic_DNA"/>
</dbReference>
<evidence type="ECO:0000313" key="2">
    <source>
        <dbReference type="EMBL" id="AEF39932.1"/>
    </source>
</evidence>
<organism evidence="2 3">
    <name type="scientific">Hoyosella subflava (strain DSM 45089 / JCM 17490 / NBRC 109087 / DQS3-9A1)</name>
    <name type="common">Amycolicicoccus subflavus</name>
    <dbReference type="NCBI Taxonomy" id="443218"/>
    <lineage>
        <taxon>Bacteria</taxon>
        <taxon>Bacillati</taxon>
        <taxon>Actinomycetota</taxon>
        <taxon>Actinomycetes</taxon>
        <taxon>Mycobacteriales</taxon>
        <taxon>Hoyosellaceae</taxon>
        <taxon>Hoyosella</taxon>
    </lineage>
</organism>
<keyword evidence="3" id="KW-1185">Reference proteome</keyword>
<dbReference type="AlphaFoldDB" id="F6EHY3"/>
<feature type="compositionally biased region" description="Polar residues" evidence="1">
    <location>
        <begin position="35"/>
        <end position="53"/>
    </location>
</feature>
<dbReference type="KEGG" id="asd:AS9A_1480"/>
<accession>F6EHY3</accession>
<dbReference type="Proteomes" id="UP000009235">
    <property type="component" value="Chromosome"/>
</dbReference>
<evidence type="ECO:0000313" key="3">
    <source>
        <dbReference type="Proteomes" id="UP000009235"/>
    </source>
</evidence>
<sequence length="53" mass="5891">MEYMISLIVFLLLLVVLDVLALLGRTRDSHLETSPHGSLQYWSESTAGTRAVS</sequence>